<keyword evidence="10 11" id="KW-0472">Membrane</keyword>
<dbReference type="GO" id="GO:0005524">
    <property type="term" value="F:ATP binding"/>
    <property type="evidence" value="ECO:0007669"/>
    <property type="project" value="UniProtKB-UniRule"/>
</dbReference>
<dbReference type="SUPFAM" id="SSF56784">
    <property type="entry name" value="HAD-like"/>
    <property type="match status" value="1"/>
</dbReference>
<dbReference type="SFLD" id="SFLDS00003">
    <property type="entry name" value="Haloacid_Dehalogenase"/>
    <property type="match status" value="1"/>
</dbReference>
<dbReference type="Pfam" id="PF00122">
    <property type="entry name" value="E1-E2_ATPase"/>
    <property type="match status" value="1"/>
</dbReference>
<evidence type="ECO:0000256" key="7">
    <source>
        <dbReference type="ARBA" id="ARBA00022840"/>
    </source>
</evidence>
<evidence type="ECO:0000256" key="6">
    <source>
        <dbReference type="ARBA" id="ARBA00022741"/>
    </source>
</evidence>
<dbReference type="SUPFAM" id="SSF81665">
    <property type="entry name" value="Calcium ATPase, transmembrane domain M"/>
    <property type="match status" value="1"/>
</dbReference>
<dbReference type="InterPro" id="IPR044492">
    <property type="entry name" value="P_typ_ATPase_HD_dom"/>
</dbReference>
<dbReference type="Pfam" id="PF00702">
    <property type="entry name" value="Hydrolase"/>
    <property type="match status" value="1"/>
</dbReference>
<reference evidence="14" key="1">
    <citation type="submission" date="2019-02" db="EMBL/GenBank/DDBJ databases">
        <authorList>
            <person name="Gruber-Vodicka R. H."/>
            <person name="Seah K. B. B."/>
        </authorList>
    </citation>
    <scope>NUCLEOTIDE SEQUENCE</scope>
    <source>
        <strain evidence="14">BECK_DK161</strain>
    </source>
</reference>
<evidence type="ECO:0000256" key="4">
    <source>
        <dbReference type="ARBA" id="ARBA00022692"/>
    </source>
</evidence>
<dbReference type="InterPro" id="IPR023299">
    <property type="entry name" value="ATPase_P-typ_cyto_dom_N"/>
</dbReference>
<keyword evidence="6 11" id="KW-0547">Nucleotide-binding</keyword>
<evidence type="ECO:0000256" key="1">
    <source>
        <dbReference type="ARBA" id="ARBA00004651"/>
    </source>
</evidence>
<feature type="transmembrane region" description="Helical" evidence="11">
    <location>
        <begin position="714"/>
        <end position="736"/>
    </location>
</feature>
<dbReference type="InterPro" id="IPR036412">
    <property type="entry name" value="HAD-like_sf"/>
</dbReference>
<evidence type="ECO:0000256" key="8">
    <source>
        <dbReference type="ARBA" id="ARBA00022967"/>
    </source>
</evidence>
<dbReference type="GO" id="GO:0016887">
    <property type="term" value="F:ATP hydrolysis activity"/>
    <property type="evidence" value="ECO:0007669"/>
    <property type="project" value="InterPro"/>
</dbReference>
<dbReference type="InterPro" id="IPR001757">
    <property type="entry name" value="P_typ_ATPase"/>
</dbReference>
<comment type="similarity">
    <text evidence="2 11">Belongs to the cation transport ATPase (P-type) (TC 3.A.3) family. Type IB subfamily.</text>
</comment>
<dbReference type="PANTHER" id="PTHR43520">
    <property type="entry name" value="ATP7, ISOFORM B"/>
    <property type="match status" value="1"/>
</dbReference>
<dbReference type="InterPro" id="IPR018303">
    <property type="entry name" value="ATPase_P-typ_P_site"/>
</dbReference>
<accession>A0A450SIZ0</accession>
<evidence type="ECO:0000256" key="9">
    <source>
        <dbReference type="ARBA" id="ARBA00022989"/>
    </source>
</evidence>
<dbReference type="SUPFAM" id="SSF81653">
    <property type="entry name" value="Calcium ATPase, transduction domain A"/>
    <property type="match status" value="1"/>
</dbReference>
<dbReference type="CDD" id="cd02094">
    <property type="entry name" value="P-type_ATPase_Cu-like"/>
    <property type="match status" value="1"/>
</dbReference>
<keyword evidence="4 11" id="KW-0812">Transmembrane</keyword>
<dbReference type="GO" id="GO:0005886">
    <property type="term" value="C:plasma membrane"/>
    <property type="evidence" value="ECO:0007669"/>
    <property type="project" value="UniProtKB-SubCell"/>
</dbReference>
<dbReference type="Gene3D" id="2.70.150.10">
    <property type="entry name" value="Calcium-transporting ATPase, cytoplasmic transduction domain A"/>
    <property type="match status" value="1"/>
</dbReference>
<dbReference type="PANTHER" id="PTHR43520:SF8">
    <property type="entry name" value="P-TYPE CU(+) TRANSPORTER"/>
    <property type="match status" value="1"/>
</dbReference>
<dbReference type="Pfam" id="PF19335">
    <property type="entry name" value="HMBD"/>
    <property type="match status" value="1"/>
</dbReference>
<feature type="domain" description="P-type ATPase A" evidence="12">
    <location>
        <begin position="223"/>
        <end position="329"/>
    </location>
</feature>
<feature type="transmembrane region" description="Helical" evidence="11">
    <location>
        <begin position="117"/>
        <end position="135"/>
    </location>
</feature>
<gene>
    <name evidence="14" type="ORF">BECKDK2373C_GA0170839_103926</name>
</gene>
<dbReference type="InterPro" id="IPR027256">
    <property type="entry name" value="P-typ_ATPase_IB"/>
</dbReference>
<evidence type="ECO:0000256" key="2">
    <source>
        <dbReference type="ARBA" id="ARBA00006024"/>
    </source>
</evidence>
<dbReference type="EMBL" id="CAADEY010000039">
    <property type="protein sequence ID" value="VFJ53375.1"/>
    <property type="molecule type" value="Genomic_DNA"/>
</dbReference>
<feature type="transmembrane region" description="Helical" evidence="11">
    <location>
        <begin position="342"/>
        <end position="368"/>
    </location>
</feature>
<dbReference type="GO" id="GO:0060003">
    <property type="term" value="P:copper ion export"/>
    <property type="evidence" value="ECO:0007669"/>
    <property type="project" value="UniProtKB-ARBA"/>
</dbReference>
<evidence type="ECO:0000313" key="14">
    <source>
        <dbReference type="EMBL" id="VFJ53375.1"/>
    </source>
</evidence>
<feature type="transmembrane region" description="Helical" evidence="11">
    <location>
        <begin position="82"/>
        <end position="105"/>
    </location>
</feature>
<dbReference type="InterPro" id="IPR023214">
    <property type="entry name" value="HAD_sf"/>
</dbReference>
<feature type="transmembrane region" description="Helical" evidence="11">
    <location>
        <begin position="374"/>
        <end position="397"/>
    </location>
</feature>
<dbReference type="InterPro" id="IPR023298">
    <property type="entry name" value="ATPase_P-typ_TM_dom_sf"/>
</dbReference>
<evidence type="ECO:0000256" key="3">
    <source>
        <dbReference type="ARBA" id="ARBA00022475"/>
    </source>
</evidence>
<proteinExistence type="inferred from homology"/>
<dbReference type="FunFam" id="2.70.150.10:FF:000020">
    <property type="entry name" value="Copper-exporting P-type ATPase A"/>
    <property type="match status" value="1"/>
</dbReference>
<evidence type="ECO:0000259" key="12">
    <source>
        <dbReference type="Pfam" id="PF00122"/>
    </source>
</evidence>
<dbReference type="Gene3D" id="3.40.50.1000">
    <property type="entry name" value="HAD superfamily/HAD-like"/>
    <property type="match status" value="1"/>
</dbReference>
<keyword evidence="7 11" id="KW-0067">ATP-binding</keyword>
<dbReference type="InterPro" id="IPR045800">
    <property type="entry name" value="HMBD"/>
</dbReference>
<dbReference type="NCBIfam" id="TIGR01525">
    <property type="entry name" value="ATPase-IB_hvy"/>
    <property type="match status" value="1"/>
</dbReference>
<keyword evidence="5 11" id="KW-0479">Metal-binding</keyword>
<feature type="transmembrane region" description="Helical" evidence="11">
    <location>
        <begin position="689"/>
        <end position="708"/>
    </location>
</feature>
<feature type="domain" description="Heavy metal binding" evidence="13">
    <location>
        <begin position="38"/>
        <end position="63"/>
    </location>
</feature>
<dbReference type="Gene3D" id="3.40.1110.10">
    <property type="entry name" value="Calcium-transporting ATPase, cytoplasmic domain N"/>
    <property type="match status" value="1"/>
</dbReference>
<protein>
    <submittedName>
        <fullName evidence="14">Cu+-exporting ATPase</fullName>
    </submittedName>
</protein>
<dbReference type="PRINTS" id="PR00943">
    <property type="entry name" value="CUATPASE"/>
</dbReference>
<dbReference type="InterPro" id="IPR008250">
    <property type="entry name" value="ATPase_P-typ_transduc_dom_A_sf"/>
</dbReference>
<evidence type="ECO:0000256" key="10">
    <source>
        <dbReference type="ARBA" id="ARBA00023136"/>
    </source>
</evidence>
<keyword evidence="3 11" id="KW-1003">Cell membrane</keyword>
<dbReference type="PRINTS" id="PR00119">
    <property type="entry name" value="CATATPASE"/>
</dbReference>
<dbReference type="GO" id="GO:0055070">
    <property type="term" value="P:copper ion homeostasis"/>
    <property type="evidence" value="ECO:0007669"/>
    <property type="project" value="TreeGrafter"/>
</dbReference>
<feature type="transmembrane region" description="Helical" evidence="11">
    <location>
        <begin position="147"/>
        <end position="173"/>
    </location>
</feature>
<dbReference type="NCBIfam" id="TIGR01494">
    <property type="entry name" value="ATPase_P-type"/>
    <property type="match status" value="1"/>
</dbReference>
<feature type="transmembrane region" description="Helical" evidence="11">
    <location>
        <begin position="185"/>
        <end position="205"/>
    </location>
</feature>
<evidence type="ECO:0000256" key="5">
    <source>
        <dbReference type="ARBA" id="ARBA00022723"/>
    </source>
</evidence>
<dbReference type="PROSITE" id="PS00154">
    <property type="entry name" value="ATPASE_E1_E2"/>
    <property type="match status" value="1"/>
</dbReference>
<dbReference type="GO" id="GO:0005507">
    <property type="term" value="F:copper ion binding"/>
    <property type="evidence" value="ECO:0007669"/>
    <property type="project" value="TreeGrafter"/>
</dbReference>
<comment type="subcellular location">
    <subcellularLocation>
        <location evidence="1">Cell membrane</location>
        <topology evidence="1">Multi-pass membrane protein</topology>
    </subcellularLocation>
</comment>
<dbReference type="SFLD" id="SFLDF00027">
    <property type="entry name" value="p-type_atpase"/>
    <property type="match status" value="1"/>
</dbReference>
<dbReference type="AlphaFoldDB" id="A0A450SIZ0"/>
<keyword evidence="9 11" id="KW-1133">Transmembrane helix</keyword>
<organism evidence="14">
    <name type="scientific">Candidatus Kentrum sp. DK</name>
    <dbReference type="NCBI Taxonomy" id="2126562"/>
    <lineage>
        <taxon>Bacteria</taxon>
        <taxon>Pseudomonadati</taxon>
        <taxon>Pseudomonadota</taxon>
        <taxon>Gammaproteobacteria</taxon>
        <taxon>Candidatus Kentrum</taxon>
    </lineage>
</organism>
<evidence type="ECO:0000256" key="11">
    <source>
        <dbReference type="RuleBase" id="RU362081"/>
    </source>
</evidence>
<evidence type="ECO:0000259" key="13">
    <source>
        <dbReference type="Pfam" id="PF19335"/>
    </source>
</evidence>
<dbReference type="NCBIfam" id="TIGR01511">
    <property type="entry name" value="ATPase-IB1_Cu"/>
    <property type="match status" value="1"/>
</dbReference>
<dbReference type="InterPro" id="IPR059000">
    <property type="entry name" value="ATPase_P-type_domA"/>
</dbReference>
<name>A0A450SIZ0_9GAMM</name>
<dbReference type="SFLD" id="SFLDG00002">
    <property type="entry name" value="C1.7:_P-type_atpase_like"/>
    <property type="match status" value="1"/>
</dbReference>
<sequence>MQNPKPSCCCHEPTGEPTHIDSACGVKAASSPFTGTEYICPMCPDVLQDKPGACPHCGMALEPRTAIATEENPELRDMSRRFLLSILLGVPLIAITMVADFFPAFTGNLTSHSNLQWIGFLLATPVVLWAGWPFFQRGWASVIHRSLNMFTLIALGVGVAWLYSTIALLWPGMFPSSLRGADGSVPVYFEAAAIIIVLVLLGQVLELKARGKTGAAIRMLIGLSPKTARIVREAEGNGKKTVEADIPLEQVQTGDVLRIRPGEKIPVDGVVLEGESTIDESMVTGEPIPVEKRAGDRAIGATINGRGSLLMRAEHVGADTLLARIVQMVSEAQRSRAPIQRLADVVSGYFVPLVLAISALTFIVWSLWGPEPRLAFAVVNAVAVLIIACPCALGLATPMSIMVGTGKGATAGVLIKDAESLERMEKVDTLVLDKTGTLTEGKPRVVSIVSAEGFREKEIRQLAASLGRASEHPLAQAIASSENKEMQPVTAFASITGKGVTGEIGSHRVALGNAALMETQGTDTSDLDKHAHELRSDGETVVFLAVDGKLAGLFGIADPIKESTPEAIRSLREMGLRIVMLTGDNRATADAVARKLGLDIDWVVAEVLPEQKTEQIKRLQTQGHIAAMAGDGINDAPALAQAQVGIAMGTGTDVAMESAGITLIKGDLRGIARARRLSRATMGNIRQNLFFAFVYNSLGVPIAAGILYPLFGLLLSPIIAAVAMSFSSVSVVGNALRLNRVALD</sequence>
<dbReference type="GO" id="GO:0043682">
    <property type="term" value="F:P-type divalent copper transporter activity"/>
    <property type="evidence" value="ECO:0007669"/>
    <property type="project" value="TreeGrafter"/>
</dbReference>
<keyword evidence="8" id="KW-1278">Translocase</keyword>